<dbReference type="PANTHER" id="PTHR23131:SF4">
    <property type="entry name" value="METALLO-BETA-LACTAMASE SUPERFAMILY POTEIN"/>
    <property type="match status" value="1"/>
</dbReference>
<reference evidence="2 3" key="1">
    <citation type="submission" date="2018-03" db="EMBL/GenBank/DDBJ databases">
        <title>Marinobacter brunus sp. nov., a marine bacterium of Gamma-proteobacteria isolated from the surface seawater of the South China Sea.</title>
        <authorList>
            <person name="Cheng H."/>
            <person name="Wu Y.-H."/>
            <person name="Xamxidin M."/>
            <person name="Xu X.-W."/>
        </authorList>
    </citation>
    <scope>NUCLEOTIDE SEQUENCE [LARGE SCALE GENOMIC DNA]</scope>
    <source>
        <strain evidence="2 3">NH169-3</strain>
    </source>
</reference>
<comment type="caution">
    <text evidence="2">The sequence shown here is derived from an EMBL/GenBank/DDBJ whole genome shotgun (WGS) entry which is preliminary data.</text>
</comment>
<organism evidence="2 3">
    <name type="scientific">Marinobacter fuscus</name>
    <dbReference type="NCBI Taxonomy" id="2109942"/>
    <lineage>
        <taxon>Bacteria</taxon>
        <taxon>Pseudomonadati</taxon>
        <taxon>Pseudomonadota</taxon>
        <taxon>Gammaproteobacteria</taxon>
        <taxon>Pseudomonadales</taxon>
        <taxon>Marinobacteraceae</taxon>
        <taxon>Marinobacter</taxon>
    </lineage>
</organism>
<dbReference type="Proteomes" id="UP000239866">
    <property type="component" value="Unassembled WGS sequence"/>
</dbReference>
<dbReference type="InterPro" id="IPR001279">
    <property type="entry name" value="Metallo-B-lactamas"/>
</dbReference>
<dbReference type="PANTHER" id="PTHR23131">
    <property type="entry name" value="ENDORIBONUCLEASE LACTB2"/>
    <property type="match status" value="1"/>
</dbReference>
<dbReference type="SUPFAM" id="SSF56281">
    <property type="entry name" value="Metallo-hydrolase/oxidoreductase"/>
    <property type="match status" value="1"/>
</dbReference>
<name>A0A2T1KP27_9GAMM</name>
<protein>
    <submittedName>
        <fullName evidence="2">MBL fold metallo-hydrolase</fullName>
    </submittedName>
</protein>
<keyword evidence="2" id="KW-0378">Hydrolase</keyword>
<sequence length="375" mass="42327">MHCPNPVREKLCGENCRTKRSRRAQLMSELASKIQGARHSPGPAEMLEVAPNVHWARIPLAGKLNHINVWLLQDADGFTLVDTGMNTQEARDAWGALMAQMPNGMRIKRVIVTHLHPDHVGLAGWLMESGAEEFWMTRTEYHTCQTMISHAEDDQTPDDFRAFQIAAGWSDDAIQGYLDHYPNYGKRIYRLPRSYRRLEEGQCHQFGGHEWKVIIGSGHSPEHACLYSEKSGLFISGDQVLPGISSNVSVTPLEPNANPMEDWLASLRKLKNEVPDDVLVLPAHQRCFEGLHARIDSLLHSQEQAFNRLRNALLEGPKRVVDLFEVIFGRHINHDHFMIFNLATGEALACLNYLISEGTVGFSVDARGAHWYGLR</sequence>
<dbReference type="Gene3D" id="3.60.15.10">
    <property type="entry name" value="Ribonuclease Z/Hydroxyacylglutathione hydrolase-like"/>
    <property type="match status" value="1"/>
</dbReference>
<evidence type="ECO:0000259" key="1">
    <source>
        <dbReference type="SMART" id="SM00849"/>
    </source>
</evidence>
<proteinExistence type="predicted"/>
<dbReference type="AlphaFoldDB" id="A0A2T1KP27"/>
<dbReference type="SMART" id="SM00849">
    <property type="entry name" value="Lactamase_B"/>
    <property type="match status" value="1"/>
</dbReference>
<dbReference type="GO" id="GO:0016787">
    <property type="term" value="F:hydrolase activity"/>
    <property type="evidence" value="ECO:0007669"/>
    <property type="project" value="UniProtKB-KW"/>
</dbReference>
<gene>
    <name evidence="2" type="ORF">C7H09_04885</name>
</gene>
<evidence type="ECO:0000313" key="2">
    <source>
        <dbReference type="EMBL" id="PSF11896.1"/>
    </source>
</evidence>
<dbReference type="InterPro" id="IPR036866">
    <property type="entry name" value="RibonucZ/Hydroxyglut_hydro"/>
</dbReference>
<keyword evidence="3" id="KW-1185">Reference proteome</keyword>
<dbReference type="EMBL" id="PXNP01000019">
    <property type="protein sequence ID" value="PSF11896.1"/>
    <property type="molecule type" value="Genomic_DNA"/>
</dbReference>
<accession>A0A2T1KP27</accession>
<dbReference type="OrthoDB" id="9815874at2"/>
<feature type="domain" description="Metallo-beta-lactamase" evidence="1">
    <location>
        <begin position="66"/>
        <end position="284"/>
    </location>
</feature>
<evidence type="ECO:0000313" key="3">
    <source>
        <dbReference type="Proteomes" id="UP000239866"/>
    </source>
</evidence>
<dbReference type="InterPro" id="IPR050662">
    <property type="entry name" value="Sec-metab_biosynth-thioest"/>
</dbReference>
<dbReference type="Pfam" id="PF00753">
    <property type="entry name" value="Lactamase_B"/>
    <property type="match status" value="1"/>
</dbReference>